<gene>
    <name evidence="3" type="ORF">EHUX00137_LOCUS1844</name>
</gene>
<evidence type="ECO:0000256" key="1">
    <source>
        <dbReference type="SAM" id="MobiDB-lite"/>
    </source>
</evidence>
<keyword evidence="2" id="KW-1133">Transmembrane helix</keyword>
<keyword evidence="2" id="KW-0812">Transmembrane</keyword>
<feature type="transmembrane region" description="Helical" evidence="2">
    <location>
        <begin position="37"/>
        <end position="59"/>
    </location>
</feature>
<evidence type="ECO:0000313" key="3">
    <source>
        <dbReference type="EMBL" id="CAE0523582.1"/>
    </source>
</evidence>
<proteinExistence type="predicted"/>
<keyword evidence="2" id="KW-0472">Membrane</keyword>
<sequence length="282" mass="30031">MKRGNIDQRWSVPGGLSGLGGTGAKLSRRDLFSCRRLAVECIVFGALVLWFGLLCFFIAERYDRCAANSAATPASGTFVNIRAWVGQLYWQEAEQPQAGIGIEVGVSHAKPSDATWHIEPQDDSGWFCLRHVPTLRLLEAVPLSASAGGASLRLVRYGCDDAAQRFRYQGKSLYSQAAASYINMRELRLLRAHGDPPGGDLAPLRRETRATRVLLEESSSQLLHASLEKRLLALLPRLERGAAPVLAEHEGAGGAAVGGDAAGAAHGGAAPQSGVPAGGRKP</sequence>
<evidence type="ECO:0000256" key="2">
    <source>
        <dbReference type="SAM" id="Phobius"/>
    </source>
</evidence>
<organism evidence="3">
    <name type="scientific">Emiliania huxleyi</name>
    <name type="common">Coccolithophore</name>
    <name type="synonym">Pontosphaera huxleyi</name>
    <dbReference type="NCBI Taxonomy" id="2903"/>
    <lineage>
        <taxon>Eukaryota</taxon>
        <taxon>Haptista</taxon>
        <taxon>Haptophyta</taxon>
        <taxon>Prymnesiophyceae</taxon>
        <taxon>Isochrysidales</taxon>
        <taxon>Noelaerhabdaceae</taxon>
        <taxon>Emiliania</taxon>
    </lineage>
</organism>
<protein>
    <submittedName>
        <fullName evidence="3">Uncharacterized protein</fullName>
    </submittedName>
</protein>
<reference evidence="3" key="1">
    <citation type="submission" date="2021-01" db="EMBL/GenBank/DDBJ databases">
        <authorList>
            <person name="Corre E."/>
            <person name="Pelletier E."/>
            <person name="Niang G."/>
            <person name="Scheremetjew M."/>
            <person name="Finn R."/>
            <person name="Kale V."/>
            <person name="Holt S."/>
            <person name="Cochrane G."/>
            <person name="Meng A."/>
            <person name="Brown T."/>
            <person name="Cohen L."/>
        </authorList>
    </citation>
    <scope>NUCLEOTIDE SEQUENCE</scope>
    <source>
        <strain evidence="3">379</strain>
    </source>
</reference>
<dbReference type="EMBL" id="HBIR01002629">
    <property type="protein sequence ID" value="CAE0523582.1"/>
    <property type="molecule type" value="Transcribed_RNA"/>
</dbReference>
<feature type="region of interest" description="Disordered" evidence="1">
    <location>
        <begin position="253"/>
        <end position="282"/>
    </location>
</feature>
<dbReference type="AlphaFoldDB" id="A0A6T0DLP2"/>
<accession>A0A6T0DLP2</accession>
<name>A0A6T0DLP2_EMIHU</name>